<dbReference type="GO" id="GO:0005634">
    <property type="term" value="C:nucleus"/>
    <property type="evidence" value="ECO:0007669"/>
    <property type="project" value="TreeGrafter"/>
</dbReference>
<dbReference type="Proteomes" id="UP000002320">
    <property type="component" value="Unassembled WGS sequence"/>
</dbReference>
<name>B0XCM5_CULQU</name>
<evidence type="ECO:0000313" key="5">
    <source>
        <dbReference type="Proteomes" id="UP000002320"/>
    </source>
</evidence>
<dbReference type="GO" id="GO:0003729">
    <property type="term" value="F:mRNA binding"/>
    <property type="evidence" value="ECO:0007669"/>
    <property type="project" value="TreeGrafter"/>
</dbReference>
<dbReference type="PANTHER" id="PTHR12876">
    <property type="entry name" value="N4BP1-RELATED"/>
    <property type="match status" value="1"/>
</dbReference>
<dbReference type="VEuPathDB" id="VectorBase:CPIJ017158"/>
<dbReference type="InParanoid" id="B0XCM5"/>
<sequence length="207" mass="23481">MVLLVAMISEKAVEDRWKNPDDRPHLPASCPPTLPGEPSGPGNDPECVRRLKPDGNFPPVVGSPWTEETDIRIDGLSCWTHVIGFGVDGLAIALKFFWDRGHEAYGMLPKFRLKPGKSNDPGLLNQLYRKDCLITTPCKEFPSRGMCYDDRFMLEIAARFNCAICSNDQYRDIMHERPGWAELVRTRRIPFQWNSNTFTIGNESALQ</sequence>
<protein>
    <recommendedName>
        <fullName evidence="2">RNase NYN domain-containing protein</fullName>
    </recommendedName>
</protein>
<dbReference type="OrthoDB" id="392925at2759"/>
<proteinExistence type="predicted"/>
<dbReference type="InterPro" id="IPR021869">
    <property type="entry name" value="RNase_Zc3h12_NYN"/>
</dbReference>
<evidence type="ECO:0000313" key="3">
    <source>
        <dbReference type="EMBL" id="EDS44921.1"/>
    </source>
</evidence>
<feature type="domain" description="RNase NYN" evidence="2">
    <location>
        <begin position="85"/>
        <end position="200"/>
    </location>
</feature>
<dbReference type="GO" id="GO:0036464">
    <property type="term" value="C:cytoplasmic ribonucleoprotein granule"/>
    <property type="evidence" value="ECO:0007669"/>
    <property type="project" value="TreeGrafter"/>
</dbReference>
<dbReference type="PANTHER" id="PTHR12876:SF35">
    <property type="entry name" value="LD08718P-RELATED"/>
    <property type="match status" value="1"/>
</dbReference>
<accession>B0XCM5</accession>
<dbReference type="KEGG" id="cqu:CpipJ_CPIJ017158"/>
<dbReference type="EnsemblMetazoa" id="CPIJ017158-RA">
    <property type="protein sequence ID" value="CPIJ017158-PA"/>
    <property type="gene ID" value="CPIJ017158"/>
</dbReference>
<feature type="region of interest" description="Disordered" evidence="1">
    <location>
        <begin position="16"/>
        <end position="46"/>
    </location>
</feature>
<keyword evidence="5" id="KW-1185">Reference proteome</keyword>
<dbReference type="EMBL" id="DS232705">
    <property type="protein sequence ID" value="EDS44921.1"/>
    <property type="molecule type" value="Genomic_DNA"/>
</dbReference>
<dbReference type="VEuPathDB" id="VectorBase:CQUJHB004144"/>
<reference evidence="3" key="1">
    <citation type="submission" date="2007-03" db="EMBL/GenBank/DDBJ databases">
        <title>Annotation of Culex pipiens quinquefasciatus.</title>
        <authorList>
            <consortium name="The Broad Institute Genome Sequencing Platform"/>
            <person name="Atkinson P.W."/>
            <person name="Hemingway J."/>
            <person name="Christensen B.M."/>
            <person name="Higgs S."/>
            <person name="Kodira C."/>
            <person name="Hannick L."/>
            <person name="Megy K."/>
            <person name="O'Leary S."/>
            <person name="Pearson M."/>
            <person name="Haas B.J."/>
            <person name="Mauceli E."/>
            <person name="Wortman J.R."/>
            <person name="Lee N.H."/>
            <person name="Guigo R."/>
            <person name="Stanke M."/>
            <person name="Alvarado L."/>
            <person name="Amedeo P."/>
            <person name="Antoine C.H."/>
            <person name="Arensburger P."/>
            <person name="Bidwell S.L."/>
            <person name="Crawford M."/>
            <person name="Camaro F."/>
            <person name="Devon K."/>
            <person name="Engels R."/>
            <person name="Hammond M."/>
            <person name="Howarth C."/>
            <person name="Koehrsen M."/>
            <person name="Lawson D."/>
            <person name="Montgomery P."/>
            <person name="Nene V."/>
            <person name="Nusbaum C."/>
            <person name="Puiu D."/>
            <person name="Romero-Severson J."/>
            <person name="Severson D.W."/>
            <person name="Shumway M."/>
            <person name="Sisk P."/>
            <person name="Stolte C."/>
            <person name="Zeng Q."/>
            <person name="Eisenstadt E."/>
            <person name="Fraser-Liggett C."/>
            <person name="Strausberg R."/>
            <person name="Galagan J."/>
            <person name="Birren B."/>
            <person name="Collins F.H."/>
        </authorList>
    </citation>
    <scope>NUCLEOTIDE SEQUENCE [LARGE SCALE GENOMIC DNA]</scope>
    <source>
        <strain evidence="3">JHB</strain>
    </source>
</reference>
<organism>
    <name type="scientific">Culex quinquefasciatus</name>
    <name type="common">Southern house mosquito</name>
    <name type="synonym">Culex pungens</name>
    <dbReference type="NCBI Taxonomy" id="7176"/>
    <lineage>
        <taxon>Eukaryota</taxon>
        <taxon>Metazoa</taxon>
        <taxon>Ecdysozoa</taxon>
        <taxon>Arthropoda</taxon>
        <taxon>Hexapoda</taxon>
        <taxon>Insecta</taxon>
        <taxon>Pterygota</taxon>
        <taxon>Neoptera</taxon>
        <taxon>Endopterygota</taxon>
        <taxon>Diptera</taxon>
        <taxon>Nematocera</taxon>
        <taxon>Culicoidea</taxon>
        <taxon>Culicidae</taxon>
        <taxon>Culicinae</taxon>
        <taxon>Culicini</taxon>
        <taxon>Culex</taxon>
        <taxon>Culex</taxon>
    </lineage>
</organism>
<dbReference type="Pfam" id="PF11977">
    <property type="entry name" value="RNase_Zc3h12a"/>
    <property type="match status" value="1"/>
</dbReference>
<reference evidence="4" key="2">
    <citation type="submission" date="2021-02" db="UniProtKB">
        <authorList>
            <consortium name="EnsemblMetazoa"/>
        </authorList>
    </citation>
    <scope>IDENTIFICATION</scope>
    <source>
        <strain evidence="4">JHB</strain>
    </source>
</reference>
<dbReference type="AlphaFoldDB" id="B0XCM5"/>
<dbReference type="HOGENOM" id="CLU_1327546_0_0_1"/>
<dbReference type="GO" id="GO:0004521">
    <property type="term" value="F:RNA endonuclease activity"/>
    <property type="evidence" value="ECO:0007669"/>
    <property type="project" value="TreeGrafter"/>
</dbReference>
<dbReference type="InterPro" id="IPR051101">
    <property type="entry name" value="ZC3H12/N4BP1_RNase_Reg"/>
</dbReference>
<evidence type="ECO:0000313" key="4">
    <source>
        <dbReference type="EnsemblMetazoa" id="CPIJ017158-PA"/>
    </source>
</evidence>
<dbReference type="Gene3D" id="3.40.50.11980">
    <property type="match status" value="1"/>
</dbReference>
<evidence type="ECO:0000256" key="1">
    <source>
        <dbReference type="SAM" id="MobiDB-lite"/>
    </source>
</evidence>
<evidence type="ECO:0000259" key="2">
    <source>
        <dbReference type="Pfam" id="PF11977"/>
    </source>
</evidence>
<gene>
    <name evidence="4" type="primary">6050874</name>
    <name evidence="3" type="ORF">CpipJ_CPIJ017158</name>
</gene>
<dbReference type="eggNOG" id="KOG3777">
    <property type="taxonomic scope" value="Eukaryota"/>
</dbReference>
<feature type="compositionally biased region" description="Basic and acidic residues" evidence="1">
    <location>
        <begin position="16"/>
        <end position="25"/>
    </location>
</feature>